<evidence type="ECO:0000256" key="11">
    <source>
        <dbReference type="RuleBase" id="RU004181"/>
    </source>
</evidence>
<comment type="function">
    <text evidence="9 10">This protein specifically catalyzes the removal of signal peptides from prolipoproteins.</text>
</comment>
<feature type="transmembrane region" description="Helical" evidence="9">
    <location>
        <begin position="84"/>
        <end position="104"/>
    </location>
</feature>
<comment type="subcellular location">
    <subcellularLocation>
        <location evidence="9">Cell membrane</location>
        <topology evidence="9">Multi-pass membrane protein</topology>
    </subcellularLocation>
</comment>
<keyword evidence="6 9" id="KW-0378">Hydrolase</keyword>
<dbReference type="Proteomes" id="UP000019087">
    <property type="component" value="Chromosome"/>
</dbReference>
<dbReference type="Pfam" id="PF01252">
    <property type="entry name" value="Peptidase_A8"/>
    <property type="match status" value="1"/>
</dbReference>
<dbReference type="InterPro" id="IPR001872">
    <property type="entry name" value="Peptidase_A8"/>
</dbReference>
<dbReference type="PANTHER" id="PTHR33695:SF1">
    <property type="entry name" value="LIPOPROTEIN SIGNAL PEPTIDASE"/>
    <property type="match status" value="1"/>
</dbReference>
<dbReference type="GO" id="GO:0005886">
    <property type="term" value="C:plasma membrane"/>
    <property type="evidence" value="ECO:0007669"/>
    <property type="project" value="UniProtKB-SubCell"/>
</dbReference>
<dbReference type="HAMAP" id="MF_00161">
    <property type="entry name" value="LspA"/>
    <property type="match status" value="1"/>
</dbReference>
<comment type="caution">
    <text evidence="9">Lacks conserved residue(s) required for the propagation of feature annotation.</text>
</comment>
<gene>
    <name evidence="12" type="primary">lspa</name>
    <name evidence="9" type="synonym">lspA</name>
    <name evidence="12" type="ORF">BUMPUSDA_CDS00446</name>
</gene>
<evidence type="ECO:0000256" key="7">
    <source>
        <dbReference type="ARBA" id="ARBA00022989"/>
    </source>
</evidence>
<accession>W0P470</accession>
<evidence type="ECO:0000256" key="2">
    <source>
        <dbReference type="ARBA" id="ARBA00022475"/>
    </source>
</evidence>
<dbReference type="KEGG" id="bapu:BUMPUSDA_CDS00446"/>
<feature type="active site" evidence="9">
    <location>
        <position position="107"/>
    </location>
</feature>
<keyword evidence="3 9" id="KW-0645">Protease</keyword>
<keyword evidence="5 9" id="KW-0064">Aspartyl protease</keyword>
<dbReference type="HOGENOM" id="CLU_083252_4_3_6"/>
<keyword evidence="4 9" id="KW-0812">Transmembrane</keyword>
<evidence type="ECO:0000256" key="10">
    <source>
        <dbReference type="RuleBase" id="RU000594"/>
    </source>
</evidence>
<reference evidence="12 13" key="1">
    <citation type="journal article" date="2013" name="BMC Genomics">
        <title>Comparative analysis of genome sequences from four strains of the Buchnera aphidicola Mp endosymbion of the green peach aphid, Myzus persicae.</title>
        <authorList>
            <person name="Jiang Z."/>
            <person name="Jones D.H."/>
            <person name="Khuri S."/>
            <person name="Tsinoremas N.F."/>
            <person name="Wyss T."/>
            <person name="Jander G."/>
            <person name="Wilson A.C."/>
        </authorList>
    </citation>
    <scope>NUCLEOTIDE SEQUENCE [LARGE SCALE GENOMIC DNA]</scope>
    <source>
        <strain evidence="13">str. USDA (Myzus persicae)</strain>
    </source>
</reference>
<dbReference type="GO" id="GO:0004190">
    <property type="term" value="F:aspartic-type endopeptidase activity"/>
    <property type="evidence" value="ECO:0007669"/>
    <property type="project" value="UniProtKB-UniRule"/>
</dbReference>
<evidence type="ECO:0000256" key="1">
    <source>
        <dbReference type="ARBA" id="ARBA00006139"/>
    </source>
</evidence>
<feature type="active site" evidence="9">
    <location>
        <position position="125"/>
    </location>
</feature>
<evidence type="ECO:0000313" key="12">
    <source>
        <dbReference type="EMBL" id="AHG60222.1"/>
    </source>
</evidence>
<keyword evidence="8 9" id="KW-0472">Membrane</keyword>
<keyword evidence="2 9" id="KW-1003">Cell membrane</keyword>
<dbReference type="EMBL" id="CP002697">
    <property type="protein sequence ID" value="AHG60222.1"/>
    <property type="molecule type" value="Genomic_DNA"/>
</dbReference>
<feature type="transmembrane region" description="Helical" evidence="9">
    <location>
        <begin position="54"/>
        <end position="72"/>
    </location>
</feature>
<evidence type="ECO:0000313" key="13">
    <source>
        <dbReference type="Proteomes" id="UP000019087"/>
    </source>
</evidence>
<dbReference type="GO" id="GO:0006508">
    <property type="term" value="P:proteolysis"/>
    <property type="evidence" value="ECO:0007669"/>
    <property type="project" value="UniProtKB-KW"/>
</dbReference>
<evidence type="ECO:0000256" key="4">
    <source>
        <dbReference type="ARBA" id="ARBA00022692"/>
    </source>
</evidence>
<feature type="transmembrane region" description="Helical" evidence="9">
    <location>
        <begin position="116"/>
        <end position="137"/>
    </location>
</feature>
<sequence>MLILIMDISSKNWIMNHIEVYDIKEIFSILNFFHIHNYGIAFSLLSDPEKPQKWLLSIISSFVILAIINIIIKSEKTEKSKIIGYCLIIAGALGNLIDRIFYGFVIDFIDIHFYDWHFATFNIADSSIFFGVLILIWKHCKKSHL</sequence>
<evidence type="ECO:0000256" key="9">
    <source>
        <dbReference type="HAMAP-Rule" id="MF_00161"/>
    </source>
</evidence>
<comment type="pathway">
    <text evidence="9">Protein modification; lipoprotein biosynthesis (signal peptide cleavage).</text>
</comment>
<evidence type="ECO:0000256" key="5">
    <source>
        <dbReference type="ARBA" id="ARBA00022750"/>
    </source>
</evidence>
<evidence type="ECO:0000256" key="6">
    <source>
        <dbReference type="ARBA" id="ARBA00022801"/>
    </source>
</evidence>
<evidence type="ECO:0000256" key="8">
    <source>
        <dbReference type="ARBA" id="ARBA00023136"/>
    </source>
</evidence>
<dbReference type="UniPathway" id="UPA00665"/>
<keyword evidence="7 9" id="KW-1133">Transmembrane helix</keyword>
<evidence type="ECO:0000256" key="3">
    <source>
        <dbReference type="ARBA" id="ARBA00022670"/>
    </source>
</evidence>
<dbReference type="PRINTS" id="PR00781">
    <property type="entry name" value="LIPOSIGPTASE"/>
</dbReference>
<comment type="similarity">
    <text evidence="1 9 11">Belongs to the peptidase A8 family.</text>
</comment>
<dbReference type="AlphaFoldDB" id="W0P470"/>
<organism evidence="12 13">
    <name type="scientific">Buchnera aphidicola str. USDA</name>
    <name type="common">Myzus persicae</name>
    <dbReference type="NCBI Taxonomy" id="1009856"/>
    <lineage>
        <taxon>Bacteria</taxon>
        <taxon>Pseudomonadati</taxon>
        <taxon>Pseudomonadota</taxon>
        <taxon>Gammaproteobacteria</taxon>
        <taxon>Enterobacterales</taxon>
        <taxon>Erwiniaceae</taxon>
        <taxon>Buchnera</taxon>
    </lineage>
</organism>
<proteinExistence type="inferred from homology"/>
<dbReference type="NCBIfam" id="TIGR00077">
    <property type="entry name" value="lspA"/>
    <property type="match status" value="1"/>
</dbReference>
<dbReference type="EC" id="3.4.23.36" evidence="9"/>
<dbReference type="PATRIC" id="fig|1009856.3.peg.139"/>
<dbReference type="PROSITE" id="PS00855">
    <property type="entry name" value="SPASE_II"/>
    <property type="match status" value="1"/>
</dbReference>
<protein>
    <recommendedName>
        <fullName evidence="9">Lipoprotein signal peptidase</fullName>
        <ecNumber evidence="9">3.4.23.36</ecNumber>
    </recommendedName>
    <alternativeName>
        <fullName evidence="9">Prolipoprotein signal peptidase</fullName>
    </alternativeName>
    <alternativeName>
        <fullName evidence="9">Signal peptidase II</fullName>
        <shortName evidence="9">SPase II</shortName>
    </alternativeName>
</protein>
<name>W0P470_BUCMP</name>
<comment type="catalytic activity">
    <reaction evidence="9 10">
        <text>Release of signal peptides from bacterial membrane prolipoproteins. Hydrolyzes -Xaa-Yaa-Zaa-|-(S,diacylglyceryl)Cys-, in which Xaa is hydrophobic (preferably Leu), and Yaa (Ala or Ser) and Zaa (Gly or Ala) have small, neutral side chains.</text>
        <dbReference type="EC" id="3.4.23.36"/>
    </reaction>
</comment>
<dbReference type="PANTHER" id="PTHR33695">
    <property type="entry name" value="LIPOPROTEIN SIGNAL PEPTIDASE"/>
    <property type="match status" value="1"/>
</dbReference>